<evidence type="ECO:0000313" key="5">
    <source>
        <dbReference type="Proteomes" id="UP000078348"/>
    </source>
</evidence>
<dbReference type="STRING" id="478820.A0A196SDL8"/>
<dbReference type="GO" id="GO:0140662">
    <property type="term" value="F:ATP-dependent protein folding chaperone"/>
    <property type="evidence" value="ECO:0007669"/>
    <property type="project" value="InterPro"/>
</dbReference>
<gene>
    <name evidence="4" type="ORF">AV274_3891</name>
</gene>
<evidence type="ECO:0000256" key="1">
    <source>
        <dbReference type="ARBA" id="ARBA00022741"/>
    </source>
</evidence>
<keyword evidence="4" id="KW-0346">Stress response</keyword>
<dbReference type="Gene3D" id="3.90.640.10">
    <property type="entry name" value="Actin, Chain A, domain 4"/>
    <property type="match status" value="1"/>
</dbReference>
<dbReference type="FunFam" id="3.30.30.30:FF:000002">
    <property type="entry name" value="Heat shock 70 kDa protein 4"/>
    <property type="match status" value="1"/>
</dbReference>
<dbReference type="Pfam" id="PF00012">
    <property type="entry name" value="HSP70"/>
    <property type="match status" value="1"/>
</dbReference>
<dbReference type="FunFam" id="1.20.1270.10:FF:000002">
    <property type="entry name" value="Heat shock 70 kDa protein 4"/>
    <property type="match status" value="1"/>
</dbReference>
<dbReference type="GO" id="GO:0005829">
    <property type="term" value="C:cytosol"/>
    <property type="evidence" value="ECO:0007669"/>
    <property type="project" value="TreeGrafter"/>
</dbReference>
<keyword evidence="1" id="KW-0547">Nucleotide-binding</keyword>
<reference evidence="4 5" key="1">
    <citation type="submission" date="2016-05" db="EMBL/GenBank/DDBJ databases">
        <title>Nuclear genome of Blastocystis sp. subtype 1 NandII.</title>
        <authorList>
            <person name="Gentekaki E."/>
            <person name="Curtis B."/>
            <person name="Stairs C."/>
            <person name="Eme L."/>
            <person name="Herman E."/>
            <person name="Klimes V."/>
            <person name="Arias M.C."/>
            <person name="Elias M."/>
            <person name="Hilliou F."/>
            <person name="Klute M."/>
            <person name="Malik S.-B."/>
            <person name="Pightling A."/>
            <person name="Rachubinski R."/>
            <person name="Salas D."/>
            <person name="Schlacht A."/>
            <person name="Suga H."/>
            <person name="Archibald J."/>
            <person name="Ball S.G."/>
            <person name="Clark G."/>
            <person name="Dacks J."/>
            <person name="Van Der Giezen M."/>
            <person name="Tsaousis A."/>
            <person name="Roger A."/>
        </authorList>
    </citation>
    <scope>NUCLEOTIDE SEQUENCE [LARGE SCALE GENOMIC DNA]</scope>
    <source>
        <strain evidence="5">ATCC 50177 / NandII</strain>
    </source>
</reference>
<accession>A0A196SDL8</accession>
<keyword evidence="5" id="KW-1185">Reference proteome</keyword>
<feature type="region of interest" description="Disordered" evidence="3">
    <location>
        <begin position="780"/>
        <end position="835"/>
    </location>
</feature>
<dbReference type="PANTHER" id="PTHR45639:SF4">
    <property type="entry name" value="HSC70CB, ISOFORM G"/>
    <property type="match status" value="1"/>
</dbReference>
<feature type="region of interest" description="Disordered" evidence="3">
    <location>
        <begin position="522"/>
        <end position="577"/>
    </location>
</feature>
<dbReference type="PRINTS" id="PR00301">
    <property type="entry name" value="HEATSHOCK70"/>
</dbReference>
<evidence type="ECO:0000313" key="4">
    <source>
        <dbReference type="EMBL" id="OAO14406.1"/>
    </source>
</evidence>
<sequence length="835" mass="94699">MSVLGIDFGSDACVIGQAGGMGAGVGRGGIDIVLNDNSKRRTPSIVSFQGEERFIGEHAETMLRSNAKNTPYMMKSLLGKNFSDPEVQEEMKKLPFKMVQMEGDHIGIQVNYNGEDRVFTPEHITAILLNHCNELAQKANKTSGKADVVISVPPFWNDAQRRAMYQASQIAGVKCLRLINENVAAAVDYGIFRNMKGEFSDKPFYVLFVDMGYTATHASVACFTTNKVKMLACAYDRHLGSRCCDEVIADYIAKGFIAKYKMDPRSNPRSMAKLLAAAEKTKKTLSPAGVDKTPIYVECLHEDRDFQTELKLKDFQELCAQQQLPERLQAVALAALQQAGLTAKDLNACEIIGGGMRVPQMKKALATVLGFDLSALNHGLSTTLNMDETVARGCALQCAILSPRMRVKAYDIVDVVPYAIRCVRSDNGKEESYDLFKKGDEFPSYRRITFHTKEPIHLRLEYTEEALQQLMPGTHPVVATTVVDVTDAVKKAENPAILINFCYDAHGLCYLYNAMSKIQLPPEEKKEEPKAEEPKAEEKKEEMEVEGEEKKEEPKPEAKPEEKKEEKKEEPKPKFQTEALQCASSFNGLTSEQVKVADQQEKEMLKKDMEIRARNHAKNELESYIYNMRDKVTDVYKAYVLDNVRDAFLEKLEKTESWLYDDEGYYAKREAFESRLTELQTIGNPIVLRYKDSQERPEAVSQLTQRLETIERILSTPNEKYDHITEEEKKPVRDLIAESQSWLQKMLVEQSNLALTQDPVLRCADILDRMKNVDALYKKVISKPKPAPKKEEKKPEEKKEEKKDSASDNEEKMEEEKPEEKKEEKSEEKEKMDVE</sequence>
<feature type="compositionally biased region" description="Basic and acidic residues" evidence="3">
    <location>
        <begin position="522"/>
        <end position="575"/>
    </location>
</feature>
<proteinExistence type="predicted"/>
<dbReference type="GO" id="GO:0005634">
    <property type="term" value="C:nucleus"/>
    <property type="evidence" value="ECO:0007669"/>
    <property type="project" value="TreeGrafter"/>
</dbReference>
<dbReference type="CDD" id="cd11732">
    <property type="entry name" value="ASKHA_NBD_HSP70_HSP105-110-like"/>
    <property type="match status" value="1"/>
</dbReference>
<protein>
    <submittedName>
        <fullName evidence="4">Heat shock protein</fullName>
    </submittedName>
</protein>
<name>A0A196SDL8_BLAHN</name>
<dbReference type="Gene3D" id="3.30.30.30">
    <property type="match status" value="1"/>
</dbReference>
<comment type="caution">
    <text evidence="4">The sequence shown here is derived from an EMBL/GenBank/DDBJ whole genome shotgun (WGS) entry which is preliminary data.</text>
</comment>
<dbReference type="InterPro" id="IPR029047">
    <property type="entry name" value="HSP70_peptide-bd_sf"/>
</dbReference>
<dbReference type="FunFam" id="3.90.640.10:FF:000004">
    <property type="entry name" value="Heat shock 70 kDa protein 4"/>
    <property type="match status" value="1"/>
</dbReference>
<feature type="compositionally biased region" description="Basic and acidic residues" evidence="3">
    <location>
        <begin position="788"/>
        <end position="835"/>
    </location>
</feature>
<dbReference type="Gene3D" id="1.20.1270.10">
    <property type="match status" value="1"/>
</dbReference>
<keyword evidence="2" id="KW-0067">ATP-binding</keyword>
<dbReference type="SUPFAM" id="SSF100934">
    <property type="entry name" value="Heat shock protein 70kD (HSP70), C-terminal subdomain"/>
    <property type="match status" value="2"/>
</dbReference>
<evidence type="ECO:0000256" key="3">
    <source>
        <dbReference type="SAM" id="MobiDB-lite"/>
    </source>
</evidence>
<dbReference type="InterPro" id="IPR043129">
    <property type="entry name" value="ATPase_NBD"/>
</dbReference>
<dbReference type="AlphaFoldDB" id="A0A196SDL8"/>
<evidence type="ECO:0000256" key="2">
    <source>
        <dbReference type="ARBA" id="ARBA00022840"/>
    </source>
</evidence>
<organism evidence="4 5">
    <name type="scientific">Blastocystis sp. subtype 1 (strain ATCC 50177 / NandII)</name>
    <dbReference type="NCBI Taxonomy" id="478820"/>
    <lineage>
        <taxon>Eukaryota</taxon>
        <taxon>Sar</taxon>
        <taxon>Stramenopiles</taxon>
        <taxon>Bigyra</taxon>
        <taxon>Opalozoa</taxon>
        <taxon>Opalinata</taxon>
        <taxon>Blastocystidae</taxon>
        <taxon>Blastocystis</taxon>
    </lineage>
</organism>
<dbReference type="SUPFAM" id="SSF100920">
    <property type="entry name" value="Heat shock protein 70kD (HSP70), peptide-binding domain"/>
    <property type="match status" value="1"/>
</dbReference>
<dbReference type="InterPro" id="IPR029048">
    <property type="entry name" value="HSP70_C_sf"/>
</dbReference>
<dbReference type="SUPFAM" id="SSF53067">
    <property type="entry name" value="Actin-like ATPase domain"/>
    <property type="match status" value="2"/>
</dbReference>
<dbReference type="InterPro" id="IPR013126">
    <property type="entry name" value="Hsp_70_fam"/>
</dbReference>
<dbReference type="OrthoDB" id="434160at2759"/>
<dbReference type="PANTHER" id="PTHR45639">
    <property type="entry name" value="HSC70CB, ISOFORM G-RELATED"/>
    <property type="match status" value="1"/>
</dbReference>
<dbReference type="Gene3D" id="2.60.34.10">
    <property type="entry name" value="Substrate Binding Domain Of DNAk, Chain A, domain 1"/>
    <property type="match status" value="1"/>
</dbReference>
<dbReference type="Gene3D" id="3.30.420.40">
    <property type="match status" value="2"/>
</dbReference>
<dbReference type="GO" id="GO:0005524">
    <property type="term" value="F:ATP binding"/>
    <property type="evidence" value="ECO:0007669"/>
    <property type="project" value="UniProtKB-KW"/>
</dbReference>
<dbReference type="Proteomes" id="UP000078348">
    <property type="component" value="Unassembled WGS sequence"/>
</dbReference>
<dbReference type="EMBL" id="LXWW01000245">
    <property type="protein sequence ID" value="OAO14406.1"/>
    <property type="molecule type" value="Genomic_DNA"/>
</dbReference>